<reference evidence="9" key="1">
    <citation type="submission" date="2020-07" db="EMBL/GenBank/DDBJ databases">
        <title>Huge and variable diversity of episymbiotic CPR bacteria and DPANN archaea in groundwater ecosystems.</title>
        <authorList>
            <person name="He C.Y."/>
            <person name="Keren R."/>
            <person name="Whittaker M."/>
            <person name="Farag I.F."/>
            <person name="Doudna J."/>
            <person name="Cate J.H.D."/>
            <person name="Banfield J.F."/>
        </authorList>
    </citation>
    <scope>NUCLEOTIDE SEQUENCE</scope>
    <source>
        <strain evidence="9">NC_groundwater_1226_Ag_S-0.1um_59_124</strain>
    </source>
</reference>
<dbReference type="InterPro" id="IPR003583">
    <property type="entry name" value="Hlx-hairpin-Hlx_DNA-bd_motif"/>
</dbReference>
<evidence type="ECO:0000256" key="4">
    <source>
        <dbReference type="ARBA" id="ARBA00022763"/>
    </source>
</evidence>
<evidence type="ECO:0000256" key="6">
    <source>
        <dbReference type="ARBA" id="ARBA00023027"/>
    </source>
</evidence>
<dbReference type="GO" id="GO:0006281">
    <property type="term" value="P:DNA repair"/>
    <property type="evidence" value="ECO:0007669"/>
    <property type="project" value="UniProtKB-KW"/>
</dbReference>
<dbReference type="InterPro" id="IPR041663">
    <property type="entry name" value="DisA/LigA_HHH"/>
</dbReference>
<sequence length="203" mass="22317">MNHQLVQDPADLFAITEGDVEGLERFAETSAKKLVSAIHARKRIALERFLYALSIPQVGEETAIDLAQHFGSLDKIAAASEQDLQQVRDVGPKVAAAITQWFNAGRNREFVRRLFQAGVTVEAPKRVREPLKGKVFVLTGSLEQLTRDEAKEKIRSLGGGVSESVSKGTDYVVVGTDPGSKYDRAKELGVAVIDEQQFLKLIK</sequence>
<dbReference type="FunFam" id="1.10.150.20:FF:000006">
    <property type="entry name" value="DNA ligase"/>
    <property type="match status" value="1"/>
</dbReference>
<dbReference type="CDD" id="cd17748">
    <property type="entry name" value="BRCT_DNA_ligase_like"/>
    <property type="match status" value="1"/>
</dbReference>
<dbReference type="GO" id="GO:0016874">
    <property type="term" value="F:ligase activity"/>
    <property type="evidence" value="ECO:0007669"/>
    <property type="project" value="UniProtKB-KW"/>
</dbReference>
<keyword evidence="4" id="KW-0227">DNA damage</keyword>
<dbReference type="Proteomes" id="UP000704960">
    <property type="component" value="Unassembled WGS sequence"/>
</dbReference>
<name>A0A933DSM3_9BACT</name>
<keyword evidence="1" id="KW-0436">Ligase</keyword>
<evidence type="ECO:0000313" key="10">
    <source>
        <dbReference type="Proteomes" id="UP000704960"/>
    </source>
</evidence>
<evidence type="ECO:0000256" key="3">
    <source>
        <dbReference type="ARBA" id="ARBA00022723"/>
    </source>
</evidence>
<comment type="caution">
    <text evidence="9">The sequence shown here is derived from an EMBL/GenBank/DDBJ whole genome shotgun (WGS) entry which is preliminary data.</text>
</comment>
<dbReference type="GO" id="GO:0006260">
    <property type="term" value="P:DNA replication"/>
    <property type="evidence" value="ECO:0007669"/>
    <property type="project" value="UniProtKB-KW"/>
</dbReference>
<dbReference type="EMBL" id="JACQMJ010000003">
    <property type="protein sequence ID" value="MBI4132012.1"/>
    <property type="molecule type" value="Genomic_DNA"/>
</dbReference>
<dbReference type="AlphaFoldDB" id="A0A933DSM3"/>
<evidence type="ECO:0000256" key="7">
    <source>
        <dbReference type="ARBA" id="ARBA00023204"/>
    </source>
</evidence>
<keyword evidence="5" id="KW-0862">Zinc</keyword>
<dbReference type="InterPro" id="IPR010994">
    <property type="entry name" value="RuvA_2-like"/>
</dbReference>
<dbReference type="InterPro" id="IPR001357">
    <property type="entry name" value="BRCT_dom"/>
</dbReference>
<dbReference type="Pfam" id="PF12826">
    <property type="entry name" value="HHH_2"/>
    <property type="match status" value="1"/>
</dbReference>
<keyword evidence="6" id="KW-0520">NAD</keyword>
<dbReference type="Gene3D" id="3.40.50.10190">
    <property type="entry name" value="BRCT domain"/>
    <property type="match status" value="1"/>
</dbReference>
<organism evidence="9 10">
    <name type="scientific">Candidatus Sungiibacteriota bacterium</name>
    <dbReference type="NCBI Taxonomy" id="2750080"/>
    <lineage>
        <taxon>Bacteria</taxon>
        <taxon>Candidatus Sungiibacteriota</taxon>
    </lineage>
</organism>
<dbReference type="SMART" id="SM00292">
    <property type="entry name" value="BRCT"/>
    <property type="match status" value="1"/>
</dbReference>
<dbReference type="InterPro" id="IPR036420">
    <property type="entry name" value="BRCT_dom_sf"/>
</dbReference>
<dbReference type="Gene3D" id="1.10.150.20">
    <property type="entry name" value="5' to 3' exonuclease, C-terminal subdomain"/>
    <property type="match status" value="2"/>
</dbReference>
<dbReference type="SMART" id="SM00278">
    <property type="entry name" value="HhH1"/>
    <property type="match status" value="3"/>
</dbReference>
<dbReference type="Pfam" id="PF00533">
    <property type="entry name" value="BRCT"/>
    <property type="match status" value="1"/>
</dbReference>
<protein>
    <recommendedName>
        <fullName evidence="8">BRCT domain-containing protein</fullName>
    </recommendedName>
</protein>
<accession>A0A933DSM3</accession>
<evidence type="ECO:0000256" key="1">
    <source>
        <dbReference type="ARBA" id="ARBA00022598"/>
    </source>
</evidence>
<evidence type="ECO:0000313" key="9">
    <source>
        <dbReference type="EMBL" id="MBI4132012.1"/>
    </source>
</evidence>
<evidence type="ECO:0000256" key="2">
    <source>
        <dbReference type="ARBA" id="ARBA00022705"/>
    </source>
</evidence>
<dbReference type="GO" id="GO:0003677">
    <property type="term" value="F:DNA binding"/>
    <property type="evidence" value="ECO:0007669"/>
    <property type="project" value="InterPro"/>
</dbReference>
<evidence type="ECO:0000259" key="8">
    <source>
        <dbReference type="PROSITE" id="PS50172"/>
    </source>
</evidence>
<dbReference type="SUPFAM" id="SSF47781">
    <property type="entry name" value="RuvA domain 2-like"/>
    <property type="match status" value="1"/>
</dbReference>
<keyword evidence="7" id="KW-0234">DNA repair</keyword>
<feature type="domain" description="BRCT" evidence="8">
    <location>
        <begin position="126"/>
        <end position="203"/>
    </location>
</feature>
<evidence type="ECO:0000256" key="5">
    <source>
        <dbReference type="ARBA" id="ARBA00022833"/>
    </source>
</evidence>
<proteinExistence type="predicted"/>
<keyword evidence="3" id="KW-0479">Metal-binding</keyword>
<dbReference type="GO" id="GO:0046872">
    <property type="term" value="F:metal ion binding"/>
    <property type="evidence" value="ECO:0007669"/>
    <property type="project" value="UniProtKB-KW"/>
</dbReference>
<dbReference type="PROSITE" id="PS50172">
    <property type="entry name" value="BRCT"/>
    <property type="match status" value="1"/>
</dbReference>
<gene>
    <name evidence="9" type="ORF">HY474_00070</name>
</gene>
<dbReference type="SUPFAM" id="SSF52113">
    <property type="entry name" value="BRCT domain"/>
    <property type="match status" value="1"/>
</dbReference>
<keyword evidence="2" id="KW-0235">DNA replication</keyword>